<dbReference type="GO" id="GO:0003883">
    <property type="term" value="F:CTP synthase activity"/>
    <property type="evidence" value="ECO:0007669"/>
    <property type="project" value="UniProtKB-EC"/>
</dbReference>
<evidence type="ECO:0000259" key="10">
    <source>
        <dbReference type="Pfam" id="PF00117"/>
    </source>
</evidence>
<dbReference type="GO" id="GO:0019856">
    <property type="term" value="P:pyrimidine nucleobase biosynthetic process"/>
    <property type="evidence" value="ECO:0007669"/>
    <property type="project" value="TreeGrafter"/>
</dbReference>
<evidence type="ECO:0000256" key="7">
    <source>
        <dbReference type="ARBA" id="ARBA00022962"/>
    </source>
</evidence>
<dbReference type="GO" id="GO:0042802">
    <property type="term" value="F:identical protein binding"/>
    <property type="evidence" value="ECO:0007669"/>
    <property type="project" value="TreeGrafter"/>
</dbReference>
<keyword evidence="5" id="KW-0547">Nucleotide-binding</keyword>
<evidence type="ECO:0000256" key="6">
    <source>
        <dbReference type="ARBA" id="ARBA00022840"/>
    </source>
</evidence>
<sequence length="111" mass="13038">MLNQVVDVYLVPPYKYFENYSKTKEKKYGNRSFIDERHRHRYEVNPDMVPRLEEAGLSFSGKRETGRRMEIVELPTHPYLVGIQFHPEFKSGPGRPSALVLGTSRCYLKFL</sequence>
<gene>
    <name evidence="11" type="ORF">FPE_LOCUS35468</name>
</gene>
<evidence type="ECO:0000313" key="11">
    <source>
        <dbReference type="EMBL" id="CAI9788038.1"/>
    </source>
</evidence>
<dbReference type="GO" id="GO:0006241">
    <property type="term" value="P:CTP biosynthetic process"/>
    <property type="evidence" value="ECO:0007669"/>
    <property type="project" value="TreeGrafter"/>
</dbReference>
<dbReference type="EMBL" id="OU503058">
    <property type="protein sequence ID" value="CAI9788038.1"/>
    <property type="molecule type" value="Genomic_DNA"/>
</dbReference>
<keyword evidence="8" id="KW-0665">Pyrimidine biosynthesis</keyword>
<comment type="similarity">
    <text evidence="2">Belongs to the CTP synthase family.</text>
</comment>
<dbReference type="PROSITE" id="PS51273">
    <property type="entry name" value="GATASE_TYPE_1"/>
    <property type="match status" value="1"/>
</dbReference>
<keyword evidence="6" id="KW-0067">ATP-binding</keyword>
<evidence type="ECO:0000256" key="8">
    <source>
        <dbReference type="ARBA" id="ARBA00022975"/>
    </source>
</evidence>
<evidence type="ECO:0000256" key="5">
    <source>
        <dbReference type="ARBA" id="ARBA00022741"/>
    </source>
</evidence>
<accession>A0AAD2EFV7</accession>
<evidence type="ECO:0000256" key="9">
    <source>
        <dbReference type="ARBA" id="ARBA00047781"/>
    </source>
</evidence>
<dbReference type="GO" id="GO:0005524">
    <property type="term" value="F:ATP binding"/>
    <property type="evidence" value="ECO:0007669"/>
    <property type="project" value="UniProtKB-KW"/>
</dbReference>
<keyword evidence="4" id="KW-0436">Ligase</keyword>
<keyword evidence="7" id="KW-0315">Glutamine amidotransferase</keyword>
<proteinExistence type="inferred from homology"/>
<dbReference type="SUPFAM" id="SSF52317">
    <property type="entry name" value="Class I glutamine amidotransferase-like"/>
    <property type="match status" value="1"/>
</dbReference>
<dbReference type="InterPro" id="IPR029062">
    <property type="entry name" value="Class_I_gatase-like"/>
</dbReference>
<protein>
    <recommendedName>
        <fullName evidence="3">CTP synthase (glutamine hydrolyzing)</fullName>
        <ecNumber evidence="3">6.3.4.2</ecNumber>
    </recommendedName>
</protein>
<dbReference type="InterPro" id="IPR017926">
    <property type="entry name" value="GATASE"/>
</dbReference>
<dbReference type="Gene3D" id="3.40.50.880">
    <property type="match status" value="1"/>
</dbReference>
<evidence type="ECO:0000313" key="12">
    <source>
        <dbReference type="Proteomes" id="UP000834106"/>
    </source>
</evidence>
<dbReference type="AlphaFoldDB" id="A0AAD2EFV7"/>
<comment type="pathway">
    <text evidence="1">Pyrimidine metabolism; CTP biosynthesis via de novo pathway; CTP from UDP: step 2/2.</text>
</comment>
<evidence type="ECO:0000256" key="2">
    <source>
        <dbReference type="ARBA" id="ARBA00007533"/>
    </source>
</evidence>
<dbReference type="InterPro" id="IPR004468">
    <property type="entry name" value="CTP_synthase"/>
</dbReference>
<comment type="catalytic activity">
    <reaction evidence="9">
        <text>UTP + L-glutamine + ATP + H2O = CTP + L-glutamate + ADP + phosphate + 2 H(+)</text>
        <dbReference type="Rhea" id="RHEA:26426"/>
        <dbReference type="ChEBI" id="CHEBI:15377"/>
        <dbReference type="ChEBI" id="CHEBI:15378"/>
        <dbReference type="ChEBI" id="CHEBI:29985"/>
        <dbReference type="ChEBI" id="CHEBI:30616"/>
        <dbReference type="ChEBI" id="CHEBI:37563"/>
        <dbReference type="ChEBI" id="CHEBI:43474"/>
        <dbReference type="ChEBI" id="CHEBI:46398"/>
        <dbReference type="ChEBI" id="CHEBI:58359"/>
        <dbReference type="ChEBI" id="CHEBI:456216"/>
        <dbReference type="EC" id="6.3.4.2"/>
    </reaction>
</comment>
<reference evidence="11" key="1">
    <citation type="submission" date="2023-05" db="EMBL/GenBank/DDBJ databases">
        <authorList>
            <person name="Huff M."/>
        </authorList>
    </citation>
    <scope>NUCLEOTIDE SEQUENCE</scope>
</reference>
<name>A0AAD2EFV7_9LAMI</name>
<dbReference type="PANTHER" id="PTHR11550">
    <property type="entry name" value="CTP SYNTHASE"/>
    <property type="match status" value="1"/>
</dbReference>
<dbReference type="Pfam" id="PF00117">
    <property type="entry name" value="GATase"/>
    <property type="match status" value="1"/>
</dbReference>
<dbReference type="Proteomes" id="UP000834106">
    <property type="component" value="Chromosome 23"/>
</dbReference>
<dbReference type="EC" id="6.3.4.2" evidence="3"/>
<dbReference type="PANTHER" id="PTHR11550:SF34">
    <property type="entry name" value="CTP SYNTHASE"/>
    <property type="match status" value="1"/>
</dbReference>
<evidence type="ECO:0000256" key="3">
    <source>
        <dbReference type="ARBA" id="ARBA00012291"/>
    </source>
</evidence>
<feature type="domain" description="Glutamine amidotransferase" evidence="10">
    <location>
        <begin position="25"/>
        <end position="99"/>
    </location>
</feature>
<evidence type="ECO:0000256" key="4">
    <source>
        <dbReference type="ARBA" id="ARBA00022598"/>
    </source>
</evidence>
<evidence type="ECO:0000256" key="1">
    <source>
        <dbReference type="ARBA" id="ARBA00005171"/>
    </source>
</evidence>
<organism evidence="11 12">
    <name type="scientific">Fraxinus pennsylvanica</name>
    <dbReference type="NCBI Taxonomy" id="56036"/>
    <lineage>
        <taxon>Eukaryota</taxon>
        <taxon>Viridiplantae</taxon>
        <taxon>Streptophyta</taxon>
        <taxon>Embryophyta</taxon>
        <taxon>Tracheophyta</taxon>
        <taxon>Spermatophyta</taxon>
        <taxon>Magnoliopsida</taxon>
        <taxon>eudicotyledons</taxon>
        <taxon>Gunneridae</taxon>
        <taxon>Pentapetalae</taxon>
        <taxon>asterids</taxon>
        <taxon>lamiids</taxon>
        <taxon>Lamiales</taxon>
        <taxon>Oleaceae</taxon>
        <taxon>Oleeae</taxon>
        <taxon>Fraxinus</taxon>
    </lineage>
</organism>
<keyword evidence="12" id="KW-1185">Reference proteome</keyword>